<dbReference type="PROSITE" id="PS00061">
    <property type="entry name" value="ADH_SHORT"/>
    <property type="match status" value="1"/>
</dbReference>
<sequence length="348" mass="37443">MLARQSIFKQTPKLLKPRNLATPPCIFRNTKQFTTTAINMGGDQPEIITAYKELTSIKAQTQELPGKDVDMDPLAEFTKLEDWDDDGKPYLREYVGSGKLKGKKAIVTGGDSGIGRSAAQLFAREGADVTIVYLPEEEEDAQNAKKAIEADGQQCLALALDLMKADQAEAIVKKHIEKFGKLDILVNNASKQIMCTDIAEIELANVESTFRSNILGMFALTKSAVPHLKRGSAIINTSSVTAFKGSPGMMDYSSTKGAIVTFTRSLAGQLAPKGIRVNAVCPGPVFTPLQPASRPAENMEGWTVGGTPLHGRASMPAEMGPSYVFLASADANAMTGHMLHVNNGQWIG</sequence>
<protein>
    <recommendedName>
        <fullName evidence="6">Oxidoreductase</fullName>
    </recommendedName>
</protein>
<dbReference type="PRINTS" id="PR00080">
    <property type="entry name" value="SDRFAMILY"/>
</dbReference>
<dbReference type="GO" id="GO:0016614">
    <property type="term" value="F:oxidoreductase activity, acting on CH-OH group of donors"/>
    <property type="evidence" value="ECO:0007669"/>
    <property type="project" value="UniProtKB-ARBA"/>
</dbReference>
<proteinExistence type="inferred from homology"/>
<dbReference type="PANTHER" id="PTHR48107:SF16">
    <property type="entry name" value="NADPH-DEPENDENT ALDEHYDE REDUCTASE 1, CHLOROPLASTIC"/>
    <property type="match status" value="1"/>
</dbReference>
<organism evidence="4 5">
    <name type="scientific">Cryptococcus amylolentus CBS 6039</name>
    <dbReference type="NCBI Taxonomy" id="1295533"/>
    <lineage>
        <taxon>Eukaryota</taxon>
        <taxon>Fungi</taxon>
        <taxon>Dikarya</taxon>
        <taxon>Basidiomycota</taxon>
        <taxon>Agaricomycotina</taxon>
        <taxon>Tremellomycetes</taxon>
        <taxon>Tremellales</taxon>
        <taxon>Cryptococcaceae</taxon>
        <taxon>Cryptococcus</taxon>
    </lineage>
</organism>
<dbReference type="Pfam" id="PF13561">
    <property type="entry name" value="adh_short_C2"/>
    <property type="match status" value="1"/>
</dbReference>
<dbReference type="EMBL" id="AWGJ01000007">
    <property type="protein sequence ID" value="ODN77572.1"/>
    <property type="molecule type" value="Genomic_DNA"/>
</dbReference>
<evidence type="ECO:0000313" key="5">
    <source>
        <dbReference type="Proteomes" id="UP000094065"/>
    </source>
</evidence>
<dbReference type="STRING" id="1295533.A0A1E3HMK2"/>
<dbReference type="PANTHER" id="PTHR48107">
    <property type="entry name" value="NADPH-DEPENDENT ALDEHYDE REDUCTASE-LIKE PROTEIN, CHLOROPLASTIC-RELATED"/>
    <property type="match status" value="1"/>
</dbReference>
<keyword evidence="5" id="KW-1185">Reference proteome</keyword>
<dbReference type="RefSeq" id="XP_018992808.1">
    <property type="nucleotide sequence ID" value="XM_019138865.1"/>
</dbReference>
<comment type="caution">
    <text evidence="4">The sequence shown here is derived from an EMBL/GenBank/DDBJ whole genome shotgun (WGS) entry which is preliminary data.</text>
</comment>
<dbReference type="Proteomes" id="UP000094065">
    <property type="component" value="Unassembled WGS sequence"/>
</dbReference>
<evidence type="ECO:0000256" key="2">
    <source>
        <dbReference type="ARBA" id="ARBA00022857"/>
    </source>
</evidence>
<dbReference type="InterPro" id="IPR036291">
    <property type="entry name" value="NAD(P)-bd_dom_sf"/>
</dbReference>
<reference evidence="4 5" key="1">
    <citation type="submission" date="2016-06" db="EMBL/GenBank/DDBJ databases">
        <title>Evolution of pathogenesis and genome organization in the Tremellales.</title>
        <authorList>
            <person name="Cuomo C."/>
            <person name="Litvintseva A."/>
            <person name="Heitman J."/>
            <person name="Chen Y."/>
            <person name="Sun S."/>
            <person name="Springer D."/>
            <person name="Dromer F."/>
            <person name="Young S."/>
            <person name="Zeng Q."/>
            <person name="Chapman S."/>
            <person name="Gujja S."/>
            <person name="Saif S."/>
            <person name="Birren B."/>
        </authorList>
    </citation>
    <scope>NUCLEOTIDE SEQUENCE [LARGE SCALE GENOMIC DNA]</scope>
    <source>
        <strain evidence="4 5">CBS 6039</strain>
    </source>
</reference>
<dbReference type="AlphaFoldDB" id="A0A1E3HMK2"/>
<keyword evidence="2" id="KW-0521">NADP</keyword>
<dbReference type="InterPro" id="IPR002347">
    <property type="entry name" value="SDR_fam"/>
</dbReference>
<dbReference type="SUPFAM" id="SSF51735">
    <property type="entry name" value="NAD(P)-binding Rossmann-fold domains"/>
    <property type="match status" value="1"/>
</dbReference>
<name>A0A1E3HMK2_9TREE</name>
<evidence type="ECO:0000313" key="4">
    <source>
        <dbReference type="EMBL" id="ODN77572.1"/>
    </source>
</evidence>
<dbReference type="Gene3D" id="3.40.50.720">
    <property type="entry name" value="NAD(P)-binding Rossmann-like Domain"/>
    <property type="match status" value="1"/>
</dbReference>
<dbReference type="OrthoDB" id="1393670at2759"/>
<accession>A0A1E3HMK2</accession>
<dbReference type="GeneID" id="30156051"/>
<evidence type="ECO:0000256" key="1">
    <source>
        <dbReference type="ARBA" id="ARBA00006484"/>
    </source>
</evidence>
<dbReference type="FunFam" id="3.40.50.720:FF:000084">
    <property type="entry name" value="Short-chain dehydrogenase reductase"/>
    <property type="match status" value="1"/>
</dbReference>
<dbReference type="InterPro" id="IPR020904">
    <property type="entry name" value="Sc_DH/Rdtase_CS"/>
</dbReference>
<comment type="similarity">
    <text evidence="1">Belongs to the short-chain dehydrogenases/reductases (SDR) family.</text>
</comment>
<evidence type="ECO:0000256" key="3">
    <source>
        <dbReference type="ARBA" id="ARBA00023002"/>
    </source>
</evidence>
<gene>
    <name evidence="4" type="ORF">L202_04742</name>
</gene>
<dbReference type="PRINTS" id="PR00081">
    <property type="entry name" value="GDHRDH"/>
</dbReference>
<evidence type="ECO:0008006" key="6">
    <source>
        <dbReference type="Google" id="ProtNLM"/>
    </source>
</evidence>
<keyword evidence="3" id="KW-0560">Oxidoreductase</keyword>